<proteinExistence type="predicted"/>
<gene>
    <name evidence="2" type="ORF">K4A83_20810</name>
</gene>
<accession>A0ABT3LB03</accession>
<dbReference type="RefSeq" id="WP_265266616.1">
    <property type="nucleotide sequence ID" value="NZ_JAIHOM010000162.1"/>
</dbReference>
<feature type="domain" description="Glycosyltransferase 2-like" evidence="1">
    <location>
        <begin position="10"/>
        <end position="163"/>
    </location>
</feature>
<protein>
    <submittedName>
        <fullName evidence="2">Glycosyltransferase</fullName>
    </submittedName>
</protein>
<dbReference type="CDD" id="cd00761">
    <property type="entry name" value="Glyco_tranf_GTA_type"/>
    <property type="match status" value="1"/>
</dbReference>
<evidence type="ECO:0000259" key="1">
    <source>
        <dbReference type="Pfam" id="PF00535"/>
    </source>
</evidence>
<reference evidence="2 3" key="1">
    <citation type="submission" date="2021-08" db="EMBL/GenBank/DDBJ databases">
        <title>Draft genome sequence of Spirulina subsalsa with high tolerance to salinity and hype-accumulation of phycocyanin.</title>
        <authorList>
            <person name="Pei H."/>
            <person name="Jiang L."/>
        </authorList>
    </citation>
    <scope>NUCLEOTIDE SEQUENCE [LARGE SCALE GENOMIC DNA]</scope>
    <source>
        <strain evidence="2 3">FACHB-351</strain>
    </source>
</reference>
<comment type="caution">
    <text evidence="2">The sequence shown here is derived from an EMBL/GenBank/DDBJ whole genome shotgun (WGS) entry which is preliminary data.</text>
</comment>
<dbReference type="PANTHER" id="PTHR43685:SF2">
    <property type="entry name" value="GLYCOSYLTRANSFERASE 2-LIKE DOMAIN-CONTAINING PROTEIN"/>
    <property type="match status" value="1"/>
</dbReference>
<keyword evidence="3" id="KW-1185">Reference proteome</keyword>
<dbReference type="SUPFAM" id="SSF53448">
    <property type="entry name" value="Nucleotide-diphospho-sugar transferases"/>
    <property type="match status" value="1"/>
</dbReference>
<dbReference type="InterPro" id="IPR029044">
    <property type="entry name" value="Nucleotide-diphossugar_trans"/>
</dbReference>
<dbReference type="Gene3D" id="3.90.550.10">
    <property type="entry name" value="Spore Coat Polysaccharide Biosynthesis Protein SpsA, Chain A"/>
    <property type="match status" value="1"/>
</dbReference>
<name>A0ABT3LB03_9CYAN</name>
<dbReference type="InterPro" id="IPR050834">
    <property type="entry name" value="Glycosyltransf_2"/>
</dbReference>
<dbReference type="Pfam" id="PF00535">
    <property type="entry name" value="Glycos_transf_2"/>
    <property type="match status" value="1"/>
</dbReference>
<evidence type="ECO:0000313" key="3">
    <source>
        <dbReference type="Proteomes" id="UP001526426"/>
    </source>
</evidence>
<evidence type="ECO:0000313" key="2">
    <source>
        <dbReference type="EMBL" id="MCW6038693.1"/>
    </source>
</evidence>
<dbReference type="PANTHER" id="PTHR43685">
    <property type="entry name" value="GLYCOSYLTRANSFERASE"/>
    <property type="match status" value="1"/>
</dbReference>
<dbReference type="Proteomes" id="UP001526426">
    <property type="component" value="Unassembled WGS sequence"/>
</dbReference>
<organism evidence="2 3">
    <name type="scientific">Spirulina subsalsa FACHB-351</name>
    <dbReference type="NCBI Taxonomy" id="234711"/>
    <lineage>
        <taxon>Bacteria</taxon>
        <taxon>Bacillati</taxon>
        <taxon>Cyanobacteriota</taxon>
        <taxon>Cyanophyceae</taxon>
        <taxon>Spirulinales</taxon>
        <taxon>Spirulinaceae</taxon>
        <taxon>Spirulina</taxon>
    </lineage>
</organism>
<dbReference type="InterPro" id="IPR001173">
    <property type="entry name" value="Glyco_trans_2-like"/>
</dbReference>
<sequence length="301" mass="33599">MSSTSSPLVSILIPTYRAKQTLGDTIQSLLTQTYPHWEAVMGSDDQVDYLDYLAQQGITDTRLKQAYTGGYGTGEAPARNAALAIAQGEIIANLDADDAYQPNRLAELVPLALKFGVALDNTGVYNAQGRLYKRPFPDRTALSFATAEDILNPRVPFFPVFRREFAGSGWTRVPFAADVLFNLELLSRAQQVAIHPQPLYRYYKRDNSITQSANAFETAEQAYQAILSLLDRGELELTPTVRRAAQAEFTANLRLNALFRQYMQEGRCQNLEEFLDLTENGHAAWLQPELNALPRSKAEQS</sequence>
<dbReference type="EMBL" id="JAIHOM010000162">
    <property type="protein sequence ID" value="MCW6038693.1"/>
    <property type="molecule type" value="Genomic_DNA"/>
</dbReference>